<evidence type="ECO:0000313" key="3">
    <source>
        <dbReference type="Proteomes" id="UP001141434"/>
    </source>
</evidence>
<dbReference type="Pfam" id="PF13136">
    <property type="entry name" value="DUF3984"/>
    <property type="match status" value="1"/>
</dbReference>
<protein>
    <submittedName>
        <fullName evidence="2">Uncharacterized protein</fullName>
    </submittedName>
</protein>
<dbReference type="AlphaFoldDB" id="A0A9W9KGX3"/>
<dbReference type="Proteomes" id="UP001141434">
    <property type="component" value="Unassembled WGS sequence"/>
</dbReference>
<keyword evidence="3" id="KW-1185">Reference proteome</keyword>
<name>A0A9W9KGX3_9EURO</name>
<dbReference type="GeneID" id="81392533"/>
<feature type="compositionally biased region" description="Acidic residues" evidence="1">
    <location>
        <begin position="314"/>
        <end position="336"/>
    </location>
</feature>
<sequence>MEANTSSSSRSRRSYPSLHPVSLAPLTPRFPIDDDPEPVDYFSPRGDGEVSGNGTRTPPRMSYFSSVSVPSTPPILSHSRSASRTRHSRSKSSSRAGPLSDTNLHSRDLSHPLHHHHHQQASHKKQSSATHIRRRFAEPGNTHASSKSDTEWMLRAGIALASSTREEKGQSWLSKRESSTSLVSFNETPPASHPNRHHHRTKSGASSRKSHSGASTPGAVSRRSSRPRGTSRRGSRAGLTMTTIPPASAISASEEEAGKDPSPGAGTTSPEVRGRSTAFVPDFVDEQIRAEMASLQQRERGFSDDQSEYWDRDGDGEEDGGSDSEYDSFSDDSRDDFDEADLQRLTRERGFGLGSWIDRLVEWTLFGVEELPAPATSTAAASAITAAGGPAQIGTAATTTTVTFEEPVLRPEWDSQPHETLSLVSAEDDHPDDHSHTDAESAGSVEKPGVQGGWEDAGWLFRVMKRTLI</sequence>
<reference evidence="2" key="1">
    <citation type="submission" date="2022-11" db="EMBL/GenBank/DDBJ databases">
        <authorList>
            <person name="Petersen C."/>
        </authorList>
    </citation>
    <scope>NUCLEOTIDE SEQUENCE</scope>
    <source>
        <strain evidence="2">IBT 34128</strain>
    </source>
</reference>
<feature type="region of interest" description="Disordered" evidence="1">
    <location>
        <begin position="163"/>
        <end position="275"/>
    </location>
</feature>
<feature type="compositionally biased region" description="Basic residues" evidence="1">
    <location>
        <begin position="223"/>
        <end position="235"/>
    </location>
</feature>
<accession>A0A9W9KGX3</accession>
<dbReference type="OrthoDB" id="5339776at2759"/>
<comment type="caution">
    <text evidence="2">The sequence shown here is derived from an EMBL/GenBank/DDBJ whole genome shotgun (WGS) entry which is preliminary data.</text>
</comment>
<feature type="compositionally biased region" description="Basic residues" evidence="1">
    <location>
        <begin position="112"/>
        <end position="130"/>
    </location>
</feature>
<feature type="region of interest" description="Disordered" evidence="1">
    <location>
        <begin position="425"/>
        <end position="452"/>
    </location>
</feature>
<dbReference type="EMBL" id="JAPMSZ010000004">
    <property type="protein sequence ID" value="KAJ5105436.1"/>
    <property type="molecule type" value="Genomic_DNA"/>
</dbReference>
<feature type="compositionally biased region" description="Polar residues" evidence="1">
    <location>
        <begin position="179"/>
        <end position="189"/>
    </location>
</feature>
<feature type="compositionally biased region" description="Basic residues" evidence="1">
    <location>
        <begin position="81"/>
        <end position="92"/>
    </location>
</feature>
<feature type="compositionally biased region" description="Polar residues" evidence="1">
    <location>
        <begin position="203"/>
        <end position="215"/>
    </location>
</feature>
<evidence type="ECO:0000256" key="1">
    <source>
        <dbReference type="SAM" id="MobiDB-lite"/>
    </source>
</evidence>
<dbReference type="InterPro" id="IPR025040">
    <property type="entry name" value="DUF3984"/>
</dbReference>
<feature type="compositionally biased region" description="Basic and acidic residues" evidence="1">
    <location>
        <begin position="297"/>
        <end position="313"/>
    </location>
</feature>
<feature type="compositionally biased region" description="Basic and acidic residues" evidence="1">
    <location>
        <begin position="164"/>
        <end position="178"/>
    </location>
</feature>
<proteinExistence type="predicted"/>
<evidence type="ECO:0000313" key="2">
    <source>
        <dbReference type="EMBL" id="KAJ5105436.1"/>
    </source>
</evidence>
<organism evidence="2 3">
    <name type="scientific">Penicillium alfredii</name>
    <dbReference type="NCBI Taxonomy" id="1506179"/>
    <lineage>
        <taxon>Eukaryota</taxon>
        <taxon>Fungi</taxon>
        <taxon>Dikarya</taxon>
        <taxon>Ascomycota</taxon>
        <taxon>Pezizomycotina</taxon>
        <taxon>Eurotiomycetes</taxon>
        <taxon>Eurotiomycetidae</taxon>
        <taxon>Eurotiales</taxon>
        <taxon>Aspergillaceae</taxon>
        <taxon>Penicillium</taxon>
    </lineage>
</organism>
<reference evidence="2" key="2">
    <citation type="journal article" date="2023" name="IMA Fungus">
        <title>Comparative genomic study of the Penicillium genus elucidates a diverse pangenome and 15 lateral gene transfer events.</title>
        <authorList>
            <person name="Petersen C."/>
            <person name="Sorensen T."/>
            <person name="Nielsen M.R."/>
            <person name="Sondergaard T.E."/>
            <person name="Sorensen J.L."/>
            <person name="Fitzpatrick D.A."/>
            <person name="Frisvad J.C."/>
            <person name="Nielsen K.L."/>
        </authorList>
    </citation>
    <scope>NUCLEOTIDE SEQUENCE</scope>
    <source>
        <strain evidence="2">IBT 34128</strain>
    </source>
</reference>
<gene>
    <name evidence="2" type="ORF">NUU61_002783</name>
</gene>
<feature type="region of interest" description="Disordered" evidence="1">
    <location>
        <begin position="295"/>
        <end position="336"/>
    </location>
</feature>
<feature type="compositionally biased region" description="Basic and acidic residues" evidence="1">
    <location>
        <begin position="427"/>
        <end position="439"/>
    </location>
</feature>
<dbReference type="RefSeq" id="XP_056514432.1">
    <property type="nucleotide sequence ID" value="XM_056653365.1"/>
</dbReference>
<feature type="region of interest" description="Disordered" evidence="1">
    <location>
        <begin position="1"/>
        <end position="130"/>
    </location>
</feature>